<accession>A0A5M6IKW6</accession>
<evidence type="ECO:0000313" key="3">
    <source>
        <dbReference type="Proteomes" id="UP000325255"/>
    </source>
</evidence>
<dbReference type="OrthoDB" id="9791723at2"/>
<comment type="similarity">
    <text evidence="1">Belongs to the HyuE racemase family.</text>
</comment>
<name>A0A5M6IKW6_9PROT</name>
<organism evidence="2 3">
    <name type="scientific">Rhodovastum atsumiense</name>
    <dbReference type="NCBI Taxonomy" id="504468"/>
    <lineage>
        <taxon>Bacteria</taxon>
        <taxon>Pseudomonadati</taxon>
        <taxon>Pseudomonadota</taxon>
        <taxon>Alphaproteobacteria</taxon>
        <taxon>Acetobacterales</taxon>
        <taxon>Acetobacteraceae</taxon>
        <taxon>Rhodovastum</taxon>
    </lineage>
</organism>
<evidence type="ECO:0000313" key="2">
    <source>
        <dbReference type="EMBL" id="KAA5608900.1"/>
    </source>
</evidence>
<dbReference type="InterPro" id="IPR053714">
    <property type="entry name" value="Iso_Racemase_Enz_sf"/>
</dbReference>
<dbReference type="Proteomes" id="UP000325255">
    <property type="component" value="Unassembled WGS sequence"/>
</dbReference>
<dbReference type="Pfam" id="PF01177">
    <property type="entry name" value="Asp_Glu_race"/>
    <property type="match status" value="1"/>
</dbReference>
<dbReference type="AlphaFoldDB" id="A0A5M6IKW6"/>
<dbReference type="PANTHER" id="PTHR28047:SF5">
    <property type="entry name" value="PROTEIN DCG1"/>
    <property type="match status" value="1"/>
</dbReference>
<evidence type="ECO:0000256" key="1">
    <source>
        <dbReference type="ARBA" id="ARBA00038414"/>
    </source>
</evidence>
<dbReference type="InterPro" id="IPR052186">
    <property type="entry name" value="Hydantoin_racemase-like"/>
</dbReference>
<gene>
    <name evidence="2" type="ORF">F1189_26960</name>
</gene>
<dbReference type="PROSITE" id="PS51257">
    <property type="entry name" value="PROKAR_LIPOPROTEIN"/>
    <property type="match status" value="1"/>
</dbReference>
<keyword evidence="3" id="KW-1185">Reference proteome</keyword>
<reference evidence="2 3" key="1">
    <citation type="submission" date="2019-09" db="EMBL/GenBank/DDBJ databases">
        <title>Genome sequence of Rhodovastum atsumiense, a diverse member of the Acetobacteraceae family of non-sulfur purple photosynthetic bacteria.</title>
        <authorList>
            <person name="Meyer T."/>
            <person name="Kyndt J."/>
        </authorList>
    </citation>
    <scope>NUCLEOTIDE SEQUENCE [LARGE SCALE GENOMIC DNA]</scope>
    <source>
        <strain evidence="2 3">DSM 21279</strain>
    </source>
</reference>
<sequence length="215" mass="22307">MTARRVLVVNPNSSVSCTAAIRDAVAPFALPGRARLDVVSLAEGPPAIANWRDWHDVAAPLCDLVGREDADAYVVACVSDPAIDLLRSTTDRPVFGALRSGIATAVARGERFGIIAFVAASVQRQRRVLQAMGLEARSVGSLPLDLPMEVLTSAEGPRARLVAVGQELKARGAEVVVLGCAGMAAHRGFVEAAIGLPVIEPCQAAAAQALLAVLG</sequence>
<dbReference type="RefSeq" id="WP_150044755.1">
    <property type="nucleotide sequence ID" value="NZ_OW485601.1"/>
</dbReference>
<dbReference type="PANTHER" id="PTHR28047">
    <property type="entry name" value="PROTEIN DCG1"/>
    <property type="match status" value="1"/>
</dbReference>
<dbReference type="GO" id="GO:0047661">
    <property type="term" value="F:amino-acid racemase activity"/>
    <property type="evidence" value="ECO:0007669"/>
    <property type="project" value="InterPro"/>
</dbReference>
<protein>
    <submittedName>
        <fullName evidence="2">Asp/Glu racemase</fullName>
    </submittedName>
</protein>
<dbReference type="InterPro" id="IPR015942">
    <property type="entry name" value="Asp/Glu/hydantoin_racemase"/>
</dbReference>
<proteinExistence type="inferred from homology"/>
<dbReference type="EMBL" id="VWPK01000065">
    <property type="protein sequence ID" value="KAA5608900.1"/>
    <property type="molecule type" value="Genomic_DNA"/>
</dbReference>
<comment type="caution">
    <text evidence="2">The sequence shown here is derived from an EMBL/GenBank/DDBJ whole genome shotgun (WGS) entry which is preliminary data.</text>
</comment>
<dbReference type="Gene3D" id="3.40.50.12500">
    <property type="match status" value="1"/>
</dbReference>